<proteinExistence type="predicted"/>
<keyword evidence="5" id="KW-1185">Reference proteome</keyword>
<feature type="compositionally biased region" description="Polar residues" evidence="2">
    <location>
        <begin position="181"/>
        <end position="195"/>
    </location>
</feature>
<dbReference type="InterPro" id="IPR013087">
    <property type="entry name" value="Znf_C2H2_type"/>
</dbReference>
<feature type="region of interest" description="Disordered" evidence="2">
    <location>
        <begin position="163"/>
        <end position="229"/>
    </location>
</feature>
<protein>
    <recommendedName>
        <fullName evidence="3">C2H2-type domain-containing protein</fullName>
    </recommendedName>
</protein>
<evidence type="ECO:0000313" key="5">
    <source>
        <dbReference type="Proteomes" id="UP001152885"/>
    </source>
</evidence>
<gene>
    <name evidence="4" type="ORF">CANVERA_P1835</name>
</gene>
<keyword evidence="1" id="KW-0862">Zinc</keyword>
<feature type="region of interest" description="Disordered" evidence="2">
    <location>
        <begin position="1"/>
        <end position="54"/>
    </location>
</feature>
<accession>A0A9W4TX58</accession>
<dbReference type="EMBL" id="CANTUO010000001">
    <property type="protein sequence ID" value="CAI5757319.1"/>
    <property type="molecule type" value="Genomic_DNA"/>
</dbReference>
<dbReference type="OrthoDB" id="2152896at2759"/>
<comment type="caution">
    <text evidence="4">The sequence shown here is derived from an EMBL/GenBank/DDBJ whole genome shotgun (WGS) entry which is preliminary data.</text>
</comment>
<feature type="compositionally biased region" description="Low complexity" evidence="2">
    <location>
        <begin position="218"/>
        <end position="227"/>
    </location>
</feature>
<keyword evidence="1" id="KW-0479">Metal-binding</keyword>
<feature type="domain" description="C2H2-type" evidence="3">
    <location>
        <begin position="109"/>
        <end position="136"/>
    </location>
</feature>
<name>A0A9W4TX58_9ASCO</name>
<dbReference type="PROSITE" id="PS00028">
    <property type="entry name" value="ZINC_FINGER_C2H2_1"/>
    <property type="match status" value="1"/>
</dbReference>
<evidence type="ECO:0000256" key="1">
    <source>
        <dbReference type="PROSITE-ProRule" id="PRU00042"/>
    </source>
</evidence>
<feature type="compositionally biased region" description="Polar residues" evidence="2">
    <location>
        <begin position="163"/>
        <end position="173"/>
    </location>
</feature>
<dbReference type="AlphaFoldDB" id="A0A9W4TX58"/>
<feature type="compositionally biased region" description="Polar residues" evidence="2">
    <location>
        <begin position="278"/>
        <end position="303"/>
    </location>
</feature>
<dbReference type="Proteomes" id="UP001152885">
    <property type="component" value="Unassembled WGS sequence"/>
</dbReference>
<feature type="region of interest" description="Disordered" evidence="2">
    <location>
        <begin position="278"/>
        <end position="309"/>
    </location>
</feature>
<keyword evidence="1" id="KW-0863">Zinc-finger</keyword>
<sequence length="317" mass="35916">MTASAQYNYNRRNSSTTSTPYTIPTKHHHHHHPHSNNNHHHHPHHHRHINQQPQNQGLVQPQTITYNYQQHDQQHPQSPPLSASVPTLSREFVVRRISEGETGRLKEELRCEACGKGYKHISSLAKHLWEHTPEWNVTKKLLISKHQQVQLLEAASILVGMNENQTHSPSNPNFHRRTQSEQHNSAPPVFSNSNTPTPPKENDELFKDENDEEHSDVDSATSSSSGSNIKLKLDRSLSVSQHPPNHELEHPMSPTMNMNGFKRNSIGNIIDTSLKSPMGSTTNTESNLNTPISAHFKTPTNGKDNLFEDGVIEKMED</sequence>
<evidence type="ECO:0000313" key="4">
    <source>
        <dbReference type="EMBL" id="CAI5757319.1"/>
    </source>
</evidence>
<reference evidence="4" key="1">
    <citation type="submission" date="2022-12" db="EMBL/GenBank/DDBJ databases">
        <authorList>
            <person name="Brejova B."/>
        </authorList>
    </citation>
    <scope>NUCLEOTIDE SEQUENCE</scope>
</reference>
<dbReference type="PROSITE" id="PS50157">
    <property type="entry name" value="ZINC_FINGER_C2H2_2"/>
    <property type="match status" value="1"/>
</dbReference>
<dbReference type="GO" id="GO:0008270">
    <property type="term" value="F:zinc ion binding"/>
    <property type="evidence" value="ECO:0007669"/>
    <property type="project" value="UniProtKB-KW"/>
</dbReference>
<feature type="compositionally biased region" description="Polar residues" evidence="2">
    <location>
        <begin position="1"/>
        <end position="13"/>
    </location>
</feature>
<feature type="compositionally biased region" description="Basic residues" evidence="2">
    <location>
        <begin position="25"/>
        <end position="49"/>
    </location>
</feature>
<evidence type="ECO:0000259" key="3">
    <source>
        <dbReference type="PROSITE" id="PS50157"/>
    </source>
</evidence>
<organism evidence="4 5">
    <name type="scientific">Candida verbasci</name>
    <dbReference type="NCBI Taxonomy" id="1227364"/>
    <lineage>
        <taxon>Eukaryota</taxon>
        <taxon>Fungi</taxon>
        <taxon>Dikarya</taxon>
        <taxon>Ascomycota</taxon>
        <taxon>Saccharomycotina</taxon>
        <taxon>Pichiomycetes</taxon>
        <taxon>Debaryomycetaceae</taxon>
        <taxon>Candida/Lodderomyces clade</taxon>
        <taxon>Candida</taxon>
    </lineage>
</organism>
<evidence type="ECO:0000256" key="2">
    <source>
        <dbReference type="SAM" id="MobiDB-lite"/>
    </source>
</evidence>